<dbReference type="Pfam" id="PF00335">
    <property type="entry name" value="Tetraspanin"/>
    <property type="match status" value="1"/>
</dbReference>
<gene>
    <name evidence="6" type="primary">Dana\GF12688</name>
    <name evidence="6" type="synonym">dana_GLEANR_12706</name>
    <name evidence="6" type="ORF">GF12688</name>
</gene>
<dbReference type="PANTHER" id="PTHR19282">
    <property type="entry name" value="TETRASPANIN"/>
    <property type="match status" value="1"/>
</dbReference>
<feature type="transmembrane region" description="Helical" evidence="5">
    <location>
        <begin position="68"/>
        <end position="92"/>
    </location>
</feature>
<evidence type="ECO:0000313" key="7">
    <source>
        <dbReference type="Proteomes" id="UP000007801"/>
    </source>
</evidence>
<dbReference type="HOGENOM" id="CLU_055524_6_4_1"/>
<dbReference type="Proteomes" id="UP000007801">
    <property type="component" value="Unassembled WGS sequence"/>
</dbReference>
<evidence type="ECO:0000256" key="1">
    <source>
        <dbReference type="ARBA" id="ARBA00004141"/>
    </source>
</evidence>
<keyword evidence="4 5" id="KW-0472">Membrane</keyword>
<keyword evidence="3 5" id="KW-1133">Transmembrane helix</keyword>
<evidence type="ECO:0000256" key="2">
    <source>
        <dbReference type="ARBA" id="ARBA00022692"/>
    </source>
</evidence>
<dbReference type="PANTHER" id="PTHR19282:SF562">
    <property type="entry name" value="AT12771P-RELATED"/>
    <property type="match status" value="1"/>
</dbReference>
<dbReference type="OMA" id="GCTSGCF"/>
<keyword evidence="7" id="KW-1185">Reference proteome</keyword>
<feature type="transmembrane region" description="Helical" evidence="5">
    <location>
        <begin position="185"/>
        <end position="204"/>
    </location>
</feature>
<dbReference type="OrthoDB" id="6239677at2759"/>
<keyword evidence="2 5" id="KW-0812">Transmembrane</keyword>
<dbReference type="KEGG" id="dan:6495535"/>
<sequence>MGCTSGCVKCLLNIINTLNALVGLSMIAIATIALSKAPLLYIAFLYGLGGLIFVSAILGCCGICQENVCLTVTYAFVLLVQLIISLVGSFGLNFSEKYIEKFAAEEVQRKWEMELVEPGAMDTFQQVYECCGRSGPDDYVDIGRTTLPQSCYPQEDIKMPHFLSGCVQKSSQSFVVLYNYANDTHWVSVAITSLMVIAAFYLVGRFRKQRIRYSY</sequence>
<dbReference type="GeneID" id="6495535"/>
<evidence type="ECO:0000256" key="5">
    <source>
        <dbReference type="SAM" id="Phobius"/>
    </source>
</evidence>
<dbReference type="FunCoup" id="B3MHN6">
    <property type="interactions" value="6"/>
</dbReference>
<proteinExistence type="predicted"/>
<comment type="subcellular location">
    <subcellularLocation>
        <location evidence="1">Membrane</location>
        <topology evidence="1">Multi-pass membrane protein</topology>
    </subcellularLocation>
</comment>
<dbReference type="eggNOG" id="KOG3882">
    <property type="taxonomic scope" value="Eukaryota"/>
</dbReference>
<evidence type="ECO:0000256" key="4">
    <source>
        <dbReference type="ARBA" id="ARBA00023136"/>
    </source>
</evidence>
<evidence type="ECO:0000256" key="3">
    <source>
        <dbReference type="ARBA" id="ARBA00022989"/>
    </source>
</evidence>
<dbReference type="PhylomeDB" id="B3MHN6"/>
<dbReference type="InterPro" id="IPR018499">
    <property type="entry name" value="Tetraspanin/Peripherin"/>
</dbReference>
<name>B3MHN6_DROAN</name>
<feature type="transmembrane region" description="Helical" evidence="5">
    <location>
        <begin position="40"/>
        <end position="61"/>
    </location>
</feature>
<evidence type="ECO:0008006" key="8">
    <source>
        <dbReference type="Google" id="ProtNLM"/>
    </source>
</evidence>
<organism evidence="6 7">
    <name type="scientific">Drosophila ananassae</name>
    <name type="common">Fruit fly</name>
    <dbReference type="NCBI Taxonomy" id="7217"/>
    <lineage>
        <taxon>Eukaryota</taxon>
        <taxon>Metazoa</taxon>
        <taxon>Ecdysozoa</taxon>
        <taxon>Arthropoda</taxon>
        <taxon>Hexapoda</taxon>
        <taxon>Insecta</taxon>
        <taxon>Pterygota</taxon>
        <taxon>Neoptera</taxon>
        <taxon>Endopterygota</taxon>
        <taxon>Diptera</taxon>
        <taxon>Brachycera</taxon>
        <taxon>Muscomorpha</taxon>
        <taxon>Ephydroidea</taxon>
        <taxon>Drosophilidae</taxon>
        <taxon>Drosophila</taxon>
        <taxon>Sophophora</taxon>
    </lineage>
</organism>
<dbReference type="Gene3D" id="1.10.1450.10">
    <property type="entry name" value="Tetraspanin"/>
    <property type="match status" value="1"/>
</dbReference>
<dbReference type="InParanoid" id="B3MHN6"/>
<dbReference type="GO" id="GO:0005886">
    <property type="term" value="C:plasma membrane"/>
    <property type="evidence" value="ECO:0007669"/>
    <property type="project" value="TreeGrafter"/>
</dbReference>
<reference evidence="6 7" key="1">
    <citation type="journal article" date="2007" name="Nature">
        <title>Evolution of genes and genomes on the Drosophila phylogeny.</title>
        <authorList>
            <consortium name="Drosophila 12 Genomes Consortium"/>
            <person name="Clark A.G."/>
            <person name="Eisen M.B."/>
            <person name="Smith D.R."/>
            <person name="Bergman C.M."/>
            <person name="Oliver B."/>
            <person name="Markow T.A."/>
            <person name="Kaufman T.C."/>
            <person name="Kellis M."/>
            <person name="Gelbart W."/>
            <person name="Iyer V.N."/>
            <person name="Pollard D.A."/>
            <person name="Sackton T.B."/>
            <person name="Larracuente A.M."/>
            <person name="Singh N.D."/>
            <person name="Abad J.P."/>
            <person name="Abt D.N."/>
            <person name="Adryan B."/>
            <person name="Aguade M."/>
            <person name="Akashi H."/>
            <person name="Anderson W.W."/>
            <person name="Aquadro C.F."/>
            <person name="Ardell D.H."/>
            <person name="Arguello R."/>
            <person name="Artieri C.G."/>
            <person name="Barbash D.A."/>
            <person name="Barker D."/>
            <person name="Barsanti P."/>
            <person name="Batterham P."/>
            <person name="Batzoglou S."/>
            <person name="Begun D."/>
            <person name="Bhutkar A."/>
            <person name="Blanco E."/>
            <person name="Bosak S.A."/>
            <person name="Bradley R.K."/>
            <person name="Brand A.D."/>
            <person name="Brent M.R."/>
            <person name="Brooks A.N."/>
            <person name="Brown R.H."/>
            <person name="Butlin R.K."/>
            <person name="Caggese C."/>
            <person name="Calvi B.R."/>
            <person name="Bernardo de Carvalho A."/>
            <person name="Caspi A."/>
            <person name="Castrezana S."/>
            <person name="Celniker S.E."/>
            <person name="Chang J.L."/>
            <person name="Chapple C."/>
            <person name="Chatterji S."/>
            <person name="Chinwalla A."/>
            <person name="Civetta A."/>
            <person name="Clifton S.W."/>
            <person name="Comeron J.M."/>
            <person name="Costello J.C."/>
            <person name="Coyne J.A."/>
            <person name="Daub J."/>
            <person name="David R.G."/>
            <person name="Delcher A.L."/>
            <person name="Delehaunty K."/>
            <person name="Do C.B."/>
            <person name="Ebling H."/>
            <person name="Edwards K."/>
            <person name="Eickbush T."/>
            <person name="Evans J.D."/>
            <person name="Filipski A."/>
            <person name="Findeiss S."/>
            <person name="Freyhult E."/>
            <person name="Fulton L."/>
            <person name="Fulton R."/>
            <person name="Garcia A.C."/>
            <person name="Gardiner A."/>
            <person name="Garfield D.A."/>
            <person name="Garvin B.E."/>
            <person name="Gibson G."/>
            <person name="Gilbert D."/>
            <person name="Gnerre S."/>
            <person name="Godfrey J."/>
            <person name="Good R."/>
            <person name="Gotea V."/>
            <person name="Gravely B."/>
            <person name="Greenberg A.J."/>
            <person name="Griffiths-Jones S."/>
            <person name="Gross S."/>
            <person name="Guigo R."/>
            <person name="Gustafson E.A."/>
            <person name="Haerty W."/>
            <person name="Hahn M.W."/>
            <person name="Halligan D.L."/>
            <person name="Halpern A.L."/>
            <person name="Halter G.M."/>
            <person name="Han M.V."/>
            <person name="Heger A."/>
            <person name="Hillier L."/>
            <person name="Hinrichs A.S."/>
            <person name="Holmes I."/>
            <person name="Hoskins R.A."/>
            <person name="Hubisz M.J."/>
            <person name="Hultmark D."/>
            <person name="Huntley M.A."/>
            <person name="Jaffe D.B."/>
            <person name="Jagadeeshan S."/>
            <person name="Jeck W.R."/>
            <person name="Johnson J."/>
            <person name="Jones C.D."/>
            <person name="Jordan W.C."/>
            <person name="Karpen G.H."/>
            <person name="Kataoka E."/>
            <person name="Keightley P.D."/>
            <person name="Kheradpour P."/>
            <person name="Kirkness E.F."/>
            <person name="Koerich L.B."/>
            <person name="Kristiansen K."/>
            <person name="Kudrna D."/>
            <person name="Kulathinal R.J."/>
            <person name="Kumar S."/>
            <person name="Kwok R."/>
            <person name="Lander E."/>
            <person name="Langley C.H."/>
            <person name="Lapoint R."/>
            <person name="Lazzaro B.P."/>
            <person name="Lee S.J."/>
            <person name="Levesque L."/>
            <person name="Li R."/>
            <person name="Lin C.F."/>
            <person name="Lin M.F."/>
            <person name="Lindblad-Toh K."/>
            <person name="Llopart A."/>
            <person name="Long M."/>
            <person name="Low L."/>
            <person name="Lozovsky E."/>
            <person name="Lu J."/>
            <person name="Luo M."/>
            <person name="Machado C.A."/>
            <person name="Makalowski W."/>
            <person name="Marzo M."/>
            <person name="Matsuda M."/>
            <person name="Matzkin L."/>
            <person name="McAllister B."/>
            <person name="McBride C.S."/>
            <person name="McKernan B."/>
            <person name="McKernan K."/>
            <person name="Mendez-Lago M."/>
            <person name="Minx P."/>
            <person name="Mollenhauer M.U."/>
            <person name="Montooth K."/>
            <person name="Mount S.M."/>
            <person name="Mu X."/>
            <person name="Myers E."/>
            <person name="Negre B."/>
            <person name="Newfeld S."/>
            <person name="Nielsen R."/>
            <person name="Noor M.A."/>
            <person name="O'Grady P."/>
            <person name="Pachter L."/>
            <person name="Papaceit M."/>
            <person name="Parisi M.J."/>
            <person name="Parisi M."/>
            <person name="Parts L."/>
            <person name="Pedersen J.S."/>
            <person name="Pesole G."/>
            <person name="Phillippy A.M."/>
            <person name="Ponting C.P."/>
            <person name="Pop M."/>
            <person name="Porcelli D."/>
            <person name="Powell J.R."/>
            <person name="Prohaska S."/>
            <person name="Pruitt K."/>
            <person name="Puig M."/>
            <person name="Quesneville H."/>
            <person name="Ram K.R."/>
            <person name="Rand D."/>
            <person name="Rasmussen M.D."/>
            <person name="Reed L.K."/>
            <person name="Reenan R."/>
            <person name="Reily A."/>
            <person name="Remington K.A."/>
            <person name="Rieger T.T."/>
            <person name="Ritchie M.G."/>
            <person name="Robin C."/>
            <person name="Rogers Y.H."/>
            <person name="Rohde C."/>
            <person name="Rozas J."/>
            <person name="Rubenfield M.J."/>
            <person name="Ruiz A."/>
            <person name="Russo S."/>
            <person name="Salzberg S.L."/>
            <person name="Sanchez-Gracia A."/>
            <person name="Saranga D.J."/>
            <person name="Sato H."/>
            <person name="Schaeffer S.W."/>
            <person name="Schatz M.C."/>
            <person name="Schlenke T."/>
            <person name="Schwartz R."/>
            <person name="Segarra C."/>
            <person name="Singh R.S."/>
            <person name="Sirot L."/>
            <person name="Sirota M."/>
            <person name="Sisneros N.B."/>
            <person name="Smith C.D."/>
            <person name="Smith T.F."/>
            <person name="Spieth J."/>
            <person name="Stage D.E."/>
            <person name="Stark A."/>
            <person name="Stephan W."/>
            <person name="Strausberg R.L."/>
            <person name="Strempel S."/>
            <person name="Sturgill D."/>
            <person name="Sutton G."/>
            <person name="Sutton G.G."/>
            <person name="Tao W."/>
            <person name="Teichmann S."/>
            <person name="Tobari Y.N."/>
            <person name="Tomimura Y."/>
            <person name="Tsolas J.M."/>
            <person name="Valente V.L."/>
            <person name="Venter E."/>
            <person name="Venter J.C."/>
            <person name="Vicario S."/>
            <person name="Vieira F.G."/>
            <person name="Vilella A.J."/>
            <person name="Villasante A."/>
            <person name="Walenz B."/>
            <person name="Wang J."/>
            <person name="Wasserman M."/>
            <person name="Watts T."/>
            <person name="Wilson D."/>
            <person name="Wilson R.K."/>
            <person name="Wing R.A."/>
            <person name="Wolfner M.F."/>
            <person name="Wong A."/>
            <person name="Wong G.K."/>
            <person name="Wu C.I."/>
            <person name="Wu G."/>
            <person name="Yamamoto D."/>
            <person name="Yang H.P."/>
            <person name="Yang S.P."/>
            <person name="Yorke J.A."/>
            <person name="Yoshida K."/>
            <person name="Zdobnov E."/>
            <person name="Zhang P."/>
            <person name="Zhang Y."/>
            <person name="Zimin A.V."/>
            <person name="Baldwin J."/>
            <person name="Abdouelleil A."/>
            <person name="Abdulkadir J."/>
            <person name="Abebe A."/>
            <person name="Abera B."/>
            <person name="Abreu J."/>
            <person name="Acer S.C."/>
            <person name="Aftuck L."/>
            <person name="Alexander A."/>
            <person name="An P."/>
            <person name="Anderson E."/>
            <person name="Anderson S."/>
            <person name="Arachi H."/>
            <person name="Azer M."/>
            <person name="Bachantsang P."/>
            <person name="Barry A."/>
            <person name="Bayul T."/>
            <person name="Berlin A."/>
            <person name="Bessette D."/>
            <person name="Bloom T."/>
            <person name="Blye J."/>
            <person name="Boguslavskiy L."/>
            <person name="Bonnet C."/>
            <person name="Boukhgalter B."/>
            <person name="Bourzgui I."/>
            <person name="Brown A."/>
            <person name="Cahill P."/>
            <person name="Channer S."/>
            <person name="Cheshatsang Y."/>
            <person name="Chuda L."/>
            <person name="Citroen M."/>
            <person name="Collymore A."/>
            <person name="Cooke P."/>
            <person name="Costello M."/>
            <person name="D'Aco K."/>
            <person name="Daza R."/>
            <person name="De Haan G."/>
            <person name="DeGray S."/>
            <person name="DeMaso C."/>
            <person name="Dhargay N."/>
            <person name="Dooley K."/>
            <person name="Dooley E."/>
            <person name="Doricent M."/>
            <person name="Dorje P."/>
            <person name="Dorjee K."/>
            <person name="Dupes A."/>
            <person name="Elong R."/>
            <person name="Falk J."/>
            <person name="Farina A."/>
            <person name="Faro S."/>
            <person name="Ferguson D."/>
            <person name="Fisher S."/>
            <person name="Foley C.D."/>
            <person name="Franke A."/>
            <person name="Friedrich D."/>
            <person name="Gadbois L."/>
            <person name="Gearin G."/>
            <person name="Gearin C.R."/>
            <person name="Giannoukos G."/>
            <person name="Goode T."/>
            <person name="Graham J."/>
            <person name="Grandbois E."/>
            <person name="Grewal S."/>
            <person name="Gyaltsen K."/>
            <person name="Hafez N."/>
            <person name="Hagos B."/>
            <person name="Hall J."/>
            <person name="Henson C."/>
            <person name="Hollinger A."/>
            <person name="Honan T."/>
            <person name="Huard M.D."/>
            <person name="Hughes L."/>
            <person name="Hurhula B."/>
            <person name="Husby M.E."/>
            <person name="Kamat A."/>
            <person name="Kanga B."/>
            <person name="Kashin S."/>
            <person name="Khazanovich D."/>
            <person name="Kisner P."/>
            <person name="Lance K."/>
            <person name="Lara M."/>
            <person name="Lee W."/>
            <person name="Lennon N."/>
            <person name="Letendre F."/>
            <person name="LeVine R."/>
            <person name="Lipovsky A."/>
            <person name="Liu X."/>
            <person name="Liu J."/>
            <person name="Liu S."/>
            <person name="Lokyitsang T."/>
            <person name="Lokyitsang Y."/>
            <person name="Lubonja R."/>
            <person name="Lui A."/>
            <person name="MacDonald P."/>
            <person name="Magnisalis V."/>
            <person name="Maru K."/>
            <person name="Matthews C."/>
            <person name="McCusker W."/>
            <person name="McDonough S."/>
            <person name="Mehta T."/>
            <person name="Meldrim J."/>
            <person name="Meneus L."/>
            <person name="Mihai O."/>
            <person name="Mihalev A."/>
            <person name="Mihova T."/>
            <person name="Mittelman R."/>
            <person name="Mlenga V."/>
            <person name="Montmayeur A."/>
            <person name="Mulrain L."/>
            <person name="Navidi A."/>
            <person name="Naylor J."/>
            <person name="Negash T."/>
            <person name="Nguyen T."/>
            <person name="Nguyen N."/>
            <person name="Nicol R."/>
            <person name="Norbu C."/>
            <person name="Norbu N."/>
            <person name="Novod N."/>
            <person name="O'Neill B."/>
            <person name="Osman S."/>
            <person name="Markiewicz E."/>
            <person name="Oyono O.L."/>
            <person name="Patti C."/>
            <person name="Phunkhang P."/>
            <person name="Pierre F."/>
            <person name="Priest M."/>
            <person name="Raghuraman S."/>
            <person name="Rege F."/>
            <person name="Reyes R."/>
            <person name="Rise C."/>
            <person name="Rogov P."/>
            <person name="Ross K."/>
            <person name="Ryan E."/>
            <person name="Settipalli S."/>
            <person name="Shea T."/>
            <person name="Sherpa N."/>
            <person name="Shi L."/>
            <person name="Shih D."/>
            <person name="Sparrow T."/>
            <person name="Spaulding J."/>
            <person name="Stalker J."/>
            <person name="Stange-Thomann N."/>
            <person name="Stavropoulos S."/>
            <person name="Stone C."/>
            <person name="Strader C."/>
            <person name="Tesfaye S."/>
            <person name="Thomson T."/>
            <person name="Thoulutsang Y."/>
            <person name="Thoulutsang D."/>
            <person name="Topham K."/>
            <person name="Topping I."/>
            <person name="Tsamla T."/>
            <person name="Vassiliev H."/>
            <person name="Vo A."/>
            <person name="Wangchuk T."/>
            <person name="Wangdi T."/>
            <person name="Weiand M."/>
            <person name="Wilkinson J."/>
            <person name="Wilson A."/>
            <person name="Yadav S."/>
            <person name="Young G."/>
            <person name="Yu Q."/>
            <person name="Zembek L."/>
            <person name="Zhong D."/>
            <person name="Zimmer A."/>
            <person name="Zwirko Z."/>
            <person name="Jaffe D.B."/>
            <person name="Alvarez P."/>
            <person name="Brockman W."/>
            <person name="Butler J."/>
            <person name="Chin C."/>
            <person name="Gnerre S."/>
            <person name="Grabherr M."/>
            <person name="Kleber M."/>
            <person name="Mauceli E."/>
            <person name="MacCallum I."/>
        </authorList>
    </citation>
    <scope>NUCLEOTIDE SEQUENCE [LARGE SCALE GENOMIC DNA]</scope>
    <source>
        <strain evidence="7">Tucson 14024-0371.13</strain>
    </source>
</reference>
<dbReference type="CDD" id="cd03127">
    <property type="entry name" value="tetraspanin_LEL"/>
    <property type="match status" value="1"/>
</dbReference>
<dbReference type="SUPFAM" id="SSF48652">
    <property type="entry name" value="Tetraspanin"/>
    <property type="match status" value="1"/>
</dbReference>
<dbReference type="AlphaFoldDB" id="B3MHN6"/>
<feature type="transmembrane region" description="Helical" evidence="5">
    <location>
        <begin position="12"/>
        <end position="34"/>
    </location>
</feature>
<dbReference type="InterPro" id="IPR008952">
    <property type="entry name" value="Tetraspanin_EC2_sf"/>
</dbReference>
<protein>
    <recommendedName>
        <fullName evidence="8">Tetraspanin</fullName>
    </recommendedName>
</protein>
<dbReference type="EMBL" id="CH902619">
    <property type="protein sequence ID" value="EDV35872.1"/>
    <property type="molecule type" value="Genomic_DNA"/>
</dbReference>
<accession>B3MHN6</accession>
<evidence type="ECO:0000313" key="6">
    <source>
        <dbReference type="EMBL" id="EDV35872.1"/>
    </source>
</evidence>